<feature type="binding site" evidence="10">
    <location>
        <position position="240"/>
    </location>
    <ligand>
        <name>Mn(2+)</name>
        <dbReference type="ChEBI" id="CHEBI:29035"/>
    </ligand>
</feature>
<proteinExistence type="inferred from homology"/>
<dbReference type="GO" id="GO:0051607">
    <property type="term" value="P:defense response to virus"/>
    <property type="evidence" value="ECO:0007669"/>
    <property type="project" value="UniProtKB-UniRule"/>
</dbReference>
<keyword evidence="6 10" id="KW-0051">Antiviral defense</keyword>
<evidence type="ECO:0000256" key="5">
    <source>
        <dbReference type="ARBA" id="ARBA00022842"/>
    </source>
</evidence>
<evidence type="ECO:0000256" key="7">
    <source>
        <dbReference type="ARBA" id="ARBA00023125"/>
    </source>
</evidence>
<dbReference type="EMBL" id="OX365700">
    <property type="protein sequence ID" value="CAI4031117.1"/>
    <property type="molecule type" value="Genomic_DNA"/>
</dbReference>
<dbReference type="InterPro" id="IPR050646">
    <property type="entry name" value="Cas1"/>
</dbReference>
<keyword evidence="7 10" id="KW-0238">DNA-binding</keyword>
<gene>
    <name evidence="10" type="primary">cas1</name>
    <name evidence="11" type="ORF">DNFV4_01547</name>
</gene>
<dbReference type="HAMAP" id="MF_01470">
    <property type="entry name" value="Cas1"/>
    <property type="match status" value="1"/>
</dbReference>
<evidence type="ECO:0000256" key="8">
    <source>
        <dbReference type="ARBA" id="ARBA00023211"/>
    </source>
</evidence>
<dbReference type="GO" id="GO:0004519">
    <property type="term" value="F:endonuclease activity"/>
    <property type="evidence" value="ECO:0007669"/>
    <property type="project" value="UniProtKB-UniRule"/>
</dbReference>
<dbReference type="PANTHER" id="PTHR34353">
    <property type="entry name" value="CRISPR-ASSOCIATED ENDONUCLEASE CAS1 1"/>
    <property type="match status" value="1"/>
</dbReference>
<dbReference type="Gene3D" id="3.100.10.20">
    <property type="entry name" value="CRISPR-associated endonuclease Cas1, N-terminal domain"/>
    <property type="match status" value="1"/>
</dbReference>
<keyword evidence="3 10" id="KW-0255">Endonuclease</keyword>
<keyword evidence="12" id="KW-1185">Reference proteome</keyword>
<evidence type="ECO:0000256" key="2">
    <source>
        <dbReference type="ARBA" id="ARBA00022723"/>
    </source>
</evidence>
<evidence type="ECO:0000313" key="12">
    <source>
        <dbReference type="Proteomes" id="UP001179121"/>
    </source>
</evidence>
<reference evidence="11" key="1">
    <citation type="submission" date="2022-10" db="EMBL/GenBank/DDBJ databases">
        <authorList>
            <person name="Koch H."/>
        </authorList>
    </citation>
    <scope>NUCLEOTIDE SEQUENCE</scope>
    <source>
        <strain evidence="11">DNF</strain>
    </source>
</reference>
<evidence type="ECO:0000256" key="6">
    <source>
        <dbReference type="ARBA" id="ARBA00023118"/>
    </source>
</evidence>
<dbReference type="Pfam" id="PF01867">
    <property type="entry name" value="Cas_Cas1"/>
    <property type="match status" value="1"/>
</dbReference>
<dbReference type="EC" id="3.1.-.-" evidence="10"/>
<dbReference type="GO" id="GO:0046872">
    <property type="term" value="F:metal ion binding"/>
    <property type="evidence" value="ECO:0007669"/>
    <property type="project" value="UniProtKB-UniRule"/>
</dbReference>
<protein>
    <recommendedName>
        <fullName evidence="10">CRISPR-associated endonuclease Cas1</fullName>
        <ecNumber evidence="10">3.1.-.-</ecNumber>
    </recommendedName>
</protein>
<comment type="subunit">
    <text evidence="9 10">Homodimer, forms a heterotetramer with a Cas2 homodimer.</text>
</comment>
<dbReference type="PANTHER" id="PTHR34353:SF2">
    <property type="entry name" value="CRISPR-ASSOCIATED ENDONUCLEASE CAS1 1"/>
    <property type="match status" value="1"/>
</dbReference>
<evidence type="ECO:0000256" key="3">
    <source>
        <dbReference type="ARBA" id="ARBA00022759"/>
    </source>
</evidence>
<dbReference type="InterPro" id="IPR042211">
    <property type="entry name" value="CRISPR-assoc_Cas1_N"/>
</dbReference>
<dbReference type="AlphaFoldDB" id="A0AA86T372"/>
<dbReference type="GO" id="GO:0003677">
    <property type="term" value="F:DNA binding"/>
    <property type="evidence" value="ECO:0007669"/>
    <property type="project" value="UniProtKB-KW"/>
</dbReference>
<comment type="similarity">
    <text evidence="10">Belongs to the CRISPR-associated endonuclease Cas1 family.</text>
</comment>
<feature type="binding site" evidence="10">
    <location>
        <position position="320"/>
    </location>
    <ligand>
        <name>Mn(2+)</name>
        <dbReference type="ChEBI" id="CHEBI:29035"/>
    </ligand>
</feature>
<keyword evidence="5 10" id="KW-0460">Magnesium</keyword>
<evidence type="ECO:0000256" key="4">
    <source>
        <dbReference type="ARBA" id="ARBA00022801"/>
    </source>
</evidence>
<dbReference type="Gene3D" id="1.20.120.920">
    <property type="entry name" value="CRISPR-associated endonuclease Cas1, C-terminal domain"/>
    <property type="match status" value="1"/>
</dbReference>
<dbReference type="GO" id="GO:0016787">
    <property type="term" value="F:hydrolase activity"/>
    <property type="evidence" value="ECO:0007669"/>
    <property type="project" value="UniProtKB-KW"/>
</dbReference>
<evidence type="ECO:0000256" key="10">
    <source>
        <dbReference type="HAMAP-Rule" id="MF_01470"/>
    </source>
</evidence>
<keyword evidence="8 10" id="KW-0464">Manganese</keyword>
<comment type="function">
    <text evidence="10">CRISPR (clustered regularly interspaced short palindromic repeat), is an adaptive immune system that provides protection against mobile genetic elements (viruses, transposable elements and conjugative plasmids). CRISPR clusters contain spacers, sequences complementary to antecedent mobile elements, and target invading nucleic acids. CRISPR clusters are transcribed and processed into CRISPR RNA (crRNA). Acts as a dsDNA endonuclease. Involved in the integration of spacer DNA into the CRISPR cassette.</text>
</comment>
<evidence type="ECO:0000256" key="1">
    <source>
        <dbReference type="ARBA" id="ARBA00022722"/>
    </source>
</evidence>
<dbReference type="CDD" id="cd09634">
    <property type="entry name" value="Cas1_I-II-III"/>
    <property type="match status" value="1"/>
</dbReference>
<keyword evidence="1 10" id="KW-0540">Nuclease</keyword>
<dbReference type="NCBIfam" id="TIGR00287">
    <property type="entry name" value="cas1"/>
    <property type="match status" value="1"/>
</dbReference>
<dbReference type="InterPro" id="IPR042206">
    <property type="entry name" value="CRISPR-assoc_Cas1_C"/>
</dbReference>
<dbReference type="GO" id="GO:0043571">
    <property type="term" value="P:maintenance of CRISPR repeat elements"/>
    <property type="evidence" value="ECO:0007669"/>
    <property type="project" value="UniProtKB-UniRule"/>
</dbReference>
<feature type="binding site" evidence="10">
    <location>
        <position position="305"/>
    </location>
    <ligand>
        <name>Mn(2+)</name>
        <dbReference type="ChEBI" id="CHEBI:29035"/>
    </ligand>
</feature>
<dbReference type="RefSeq" id="WP_289268075.1">
    <property type="nucleotide sequence ID" value="NZ_OX365700.1"/>
</dbReference>
<sequence length="405" mass="45130">MNPPAPEPNPLPRIHPEVAAPEAARELPPAQINLFTGEPEAVVVPIETEPPDGEERIIDEGIRMVKTGDTSQVVLSGFGMYLSKKSERLLVRQGKTVVYEFPLFRLSEVVVASRGVSLSSDLIEELCQRGIRLSFLTGGGKPYAMLSSPMLTATVISRREQLAAIADERGVEFAKLIVTGKLTNQERLLRYFGKYLKQADPERFARVDRLADQIAELRPAVQRIAGQRIDDVRDSLMGYEGTGGRLYWDGVKEIIGQRGEFMGREHRGATDAVNALLNYGYGILYSQVWGAVLNAGLEPFAGFLHVDRPGKPSLVLDLVEEFRQPVVDRTVIAHINLGEAVTLKAGMLDEETRSRYAAKILERLESTETVKGKKYQIKSIIQMQARSLCTFLRREGAYQPFGFKW</sequence>
<keyword evidence="2 10" id="KW-0479">Metal-binding</keyword>
<evidence type="ECO:0000313" key="11">
    <source>
        <dbReference type="EMBL" id="CAI4031117.1"/>
    </source>
</evidence>
<dbReference type="KEGG" id="nti:DNFV4_01547"/>
<name>A0AA86T372_9BACT</name>
<organism evidence="11 12">
    <name type="scientific">Nitrospira tepida</name>
    <dbReference type="NCBI Taxonomy" id="2973512"/>
    <lineage>
        <taxon>Bacteria</taxon>
        <taxon>Pseudomonadati</taxon>
        <taxon>Nitrospirota</taxon>
        <taxon>Nitrospiria</taxon>
        <taxon>Nitrospirales</taxon>
        <taxon>Nitrospiraceae</taxon>
        <taxon>Nitrospira</taxon>
    </lineage>
</organism>
<evidence type="ECO:0000256" key="9">
    <source>
        <dbReference type="ARBA" id="ARBA00038592"/>
    </source>
</evidence>
<comment type="cofactor">
    <cofactor evidence="10">
        <name>Mg(2+)</name>
        <dbReference type="ChEBI" id="CHEBI:18420"/>
    </cofactor>
    <cofactor evidence="10">
        <name>Mn(2+)</name>
        <dbReference type="ChEBI" id="CHEBI:29035"/>
    </cofactor>
</comment>
<keyword evidence="4 10" id="KW-0378">Hydrolase</keyword>
<dbReference type="Proteomes" id="UP001179121">
    <property type="component" value="Chromosome"/>
</dbReference>
<dbReference type="InterPro" id="IPR002729">
    <property type="entry name" value="CRISPR-assoc_Cas1"/>
</dbReference>
<accession>A0AA86T372</accession>